<sequence length="92" mass="10172">MQTLYISLALFLLLNLIVGMWRVLRGPTEADRMLTAQLFGTTSVAVMLLLAQATDKPALHDVALVLALLAAVTAVTFVRRVWGDRETKHDTH</sequence>
<feature type="transmembrane region" description="Helical" evidence="8">
    <location>
        <begin position="6"/>
        <end position="24"/>
    </location>
</feature>
<dbReference type="PANTHER" id="PTHR34702:SF1">
    <property type="entry name" value="NA(+)_H(+) ANTIPORTER SUBUNIT F"/>
    <property type="match status" value="1"/>
</dbReference>
<evidence type="ECO:0000256" key="5">
    <source>
        <dbReference type="ARBA" id="ARBA00022692"/>
    </source>
</evidence>
<dbReference type="EMBL" id="RKKB01000018">
    <property type="protein sequence ID" value="RPA23314.1"/>
    <property type="molecule type" value="Genomic_DNA"/>
</dbReference>
<comment type="subcellular location">
    <subcellularLocation>
        <location evidence="1">Cell membrane</location>
        <topology evidence="1">Multi-pass membrane protein</topology>
    </subcellularLocation>
</comment>
<dbReference type="OrthoDB" id="6170784at2"/>
<keyword evidence="7 8" id="KW-0472">Membrane</keyword>
<dbReference type="Proteomes" id="UP000273778">
    <property type="component" value="Chromosome"/>
</dbReference>
<dbReference type="GO" id="GO:0015385">
    <property type="term" value="F:sodium:proton antiporter activity"/>
    <property type="evidence" value="ECO:0007669"/>
    <property type="project" value="TreeGrafter"/>
</dbReference>
<gene>
    <name evidence="10" type="ORF">EGC77_18980</name>
    <name evidence="9" type="ORF">EGC80_11995</name>
</gene>
<evidence type="ECO:0000256" key="6">
    <source>
        <dbReference type="ARBA" id="ARBA00022989"/>
    </source>
</evidence>
<keyword evidence="3" id="KW-0813">Transport</keyword>
<comment type="similarity">
    <text evidence="2">Belongs to the CPA3 antiporters (TC 2.A.63) subunit F family.</text>
</comment>
<evidence type="ECO:0000256" key="8">
    <source>
        <dbReference type="SAM" id="Phobius"/>
    </source>
</evidence>
<keyword evidence="4" id="KW-1003">Cell membrane</keyword>
<proteinExistence type="inferred from homology"/>
<evidence type="ECO:0000256" key="3">
    <source>
        <dbReference type="ARBA" id="ARBA00022448"/>
    </source>
</evidence>
<dbReference type="KEGG" id="spsr:EGC80_11995"/>
<dbReference type="Proteomes" id="UP000278855">
    <property type="component" value="Unassembled WGS sequence"/>
</dbReference>
<dbReference type="PANTHER" id="PTHR34702">
    <property type="entry name" value="NA(+)/H(+) ANTIPORTER SUBUNIT F1"/>
    <property type="match status" value="1"/>
</dbReference>
<dbReference type="AlphaFoldDB" id="A0A3N4E0S6"/>
<name>A0A3N4E0S6_9GAMM</name>
<reference evidence="12" key="2">
    <citation type="submission" date="2018-11" db="EMBL/GenBank/DDBJ databases">
        <title>Shewanella sp. R106.</title>
        <authorList>
            <person name="Hwang Y.J."/>
            <person name="Hwang C.Y."/>
        </authorList>
    </citation>
    <scope>NUCLEOTIDE SEQUENCE [LARGE SCALE GENOMIC DNA]</scope>
    <source>
        <strain evidence="12">R106</strain>
    </source>
</reference>
<dbReference type="GO" id="GO:0005886">
    <property type="term" value="C:plasma membrane"/>
    <property type="evidence" value="ECO:0007669"/>
    <property type="project" value="UniProtKB-SubCell"/>
</dbReference>
<keyword evidence="6 8" id="KW-1133">Transmembrane helix</keyword>
<dbReference type="Pfam" id="PF04066">
    <property type="entry name" value="MrpF_PhaF"/>
    <property type="match status" value="1"/>
</dbReference>
<keyword evidence="11" id="KW-1185">Reference proteome</keyword>
<dbReference type="InterPro" id="IPR007208">
    <property type="entry name" value="MrpF/PhaF-like"/>
</dbReference>
<dbReference type="EMBL" id="CP034073">
    <property type="protein sequence ID" value="AZG35557.1"/>
    <property type="molecule type" value="Genomic_DNA"/>
</dbReference>
<accession>A0A3N4E0S6</accession>
<evidence type="ECO:0000313" key="12">
    <source>
        <dbReference type="Proteomes" id="UP000278855"/>
    </source>
</evidence>
<evidence type="ECO:0000313" key="9">
    <source>
        <dbReference type="EMBL" id="AZG35557.1"/>
    </source>
</evidence>
<feature type="transmembrane region" description="Helical" evidence="8">
    <location>
        <begin position="36"/>
        <end position="53"/>
    </location>
</feature>
<reference evidence="9 11" key="1">
    <citation type="submission" date="2018-11" db="EMBL/GenBank/DDBJ databases">
        <title>Shewanella sp. M2.</title>
        <authorList>
            <person name="Hwang Y.J."/>
            <person name="Hwang C.Y."/>
        </authorList>
    </citation>
    <scope>NUCLEOTIDE SEQUENCE [LARGE SCALE GENOMIC DNA]</scope>
    <source>
        <strain evidence="9 11">M2</strain>
    </source>
</reference>
<evidence type="ECO:0000313" key="11">
    <source>
        <dbReference type="Proteomes" id="UP000273778"/>
    </source>
</evidence>
<organism evidence="10 12">
    <name type="scientific">Shewanella psychromarinicola</name>
    <dbReference type="NCBI Taxonomy" id="2487742"/>
    <lineage>
        <taxon>Bacteria</taxon>
        <taxon>Pseudomonadati</taxon>
        <taxon>Pseudomonadota</taxon>
        <taxon>Gammaproteobacteria</taxon>
        <taxon>Alteromonadales</taxon>
        <taxon>Shewanellaceae</taxon>
        <taxon>Shewanella</taxon>
    </lineage>
</organism>
<evidence type="ECO:0000313" key="10">
    <source>
        <dbReference type="EMBL" id="RPA23314.1"/>
    </source>
</evidence>
<evidence type="ECO:0000256" key="7">
    <source>
        <dbReference type="ARBA" id="ARBA00023136"/>
    </source>
</evidence>
<feature type="transmembrane region" description="Helical" evidence="8">
    <location>
        <begin position="59"/>
        <end position="78"/>
    </location>
</feature>
<reference evidence="10" key="3">
    <citation type="submission" date="2018-11" db="EMBL/GenBank/DDBJ databases">
        <authorList>
            <person name="Hwang Y.J."/>
            <person name="Hwang C.Y."/>
        </authorList>
    </citation>
    <scope>NUCLEOTIDE SEQUENCE</scope>
    <source>
        <strain evidence="10">R106</strain>
    </source>
</reference>
<keyword evidence="5 8" id="KW-0812">Transmembrane</keyword>
<dbReference type="RefSeq" id="WP_101030184.1">
    <property type="nucleotide sequence ID" value="NZ_JAKIKZ010000008.1"/>
</dbReference>
<protein>
    <submittedName>
        <fullName evidence="9 10">PH regulation protein F</fullName>
    </submittedName>
</protein>
<evidence type="ECO:0000256" key="1">
    <source>
        <dbReference type="ARBA" id="ARBA00004651"/>
    </source>
</evidence>
<evidence type="ECO:0000256" key="4">
    <source>
        <dbReference type="ARBA" id="ARBA00022475"/>
    </source>
</evidence>
<evidence type="ECO:0000256" key="2">
    <source>
        <dbReference type="ARBA" id="ARBA00009212"/>
    </source>
</evidence>